<keyword evidence="3" id="KW-1185">Reference proteome</keyword>
<feature type="compositionally biased region" description="Pro residues" evidence="1">
    <location>
        <begin position="1"/>
        <end position="11"/>
    </location>
</feature>
<comment type="caution">
    <text evidence="2">The sequence shown here is derived from an EMBL/GenBank/DDBJ whole genome shotgun (WGS) entry which is preliminary data.</text>
</comment>
<dbReference type="EMBL" id="JAPEVG010000927">
    <property type="protein sequence ID" value="KAJ8454612.1"/>
    <property type="molecule type" value="Genomic_DNA"/>
</dbReference>
<feature type="region of interest" description="Disordered" evidence="1">
    <location>
        <begin position="1"/>
        <end position="44"/>
    </location>
</feature>
<dbReference type="AlphaFoldDB" id="A0AAD7TF62"/>
<evidence type="ECO:0000256" key="1">
    <source>
        <dbReference type="SAM" id="MobiDB-lite"/>
    </source>
</evidence>
<feature type="region of interest" description="Disordered" evidence="1">
    <location>
        <begin position="88"/>
        <end position="129"/>
    </location>
</feature>
<organism evidence="2 3">
    <name type="scientific">Trametes cubensis</name>
    <dbReference type="NCBI Taxonomy" id="1111947"/>
    <lineage>
        <taxon>Eukaryota</taxon>
        <taxon>Fungi</taxon>
        <taxon>Dikarya</taxon>
        <taxon>Basidiomycota</taxon>
        <taxon>Agaricomycotina</taxon>
        <taxon>Agaricomycetes</taxon>
        <taxon>Polyporales</taxon>
        <taxon>Polyporaceae</taxon>
        <taxon>Trametes</taxon>
    </lineage>
</organism>
<feature type="compositionally biased region" description="Low complexity" evidence="1">
    <location>
        <begin position="24"/>
        <end position="42"/>
    </location>
</feature>
<accession>A0AAD7TF62</accession>
<sequence length="129" mass="13340">MLAASPPPPQAGPSSQNGAVETVPPSDSSGPSSPNASASSDAASKKTYLSLLPPAQIIEICLLFDPHVPLHVKSTVWPADLEAAILELRKGSHPRPSPSPQPPSTTLAPSAPNGESSIANRILTLPWDR</sequence>
<name>A0AAD7TF62_9APHY</name>
<evidence type="ECO:0000313" key="2">
    <source>
        <dbReference type="EMBL" id="KAJ8454612.1"/>
    </source>
</evidence>
<dbReference type="Proteomes" id="UP001215151">
    <property type="component" value="Unassembled WGS sequence"/>
</dbReference>
<gene>
    <name evidence="2" type="ORF">ONZ51_g12925</name>
</gene>
<evidence type="ECO:0000313" key="3">
    <source>
        <dbReference type="Proteomes" id="UP001215151"/>
    </source>
</evidence>
<proteinExistence type="predicted"/>
<protein>
    <submittedName>
        <fullName evidence="2">Uncharacterized protein</fullName>
    </submittedName>
</protein>
<reference evidence="2" key="1">
    <citation type="submission" date="2022-11" db="EMBL/GenBank/DDBJ databases">
        <title>Genome Sequence of Cubamyces cubensis.</title>
        <authorList>
            <person name="Buettner E."/>
        </authorList>
    </citation>
    <scope>NUCLEOTIDE SEQUENCE</scope>
    <source>
        <strain evidence="2">MPL-01</strain>
    </source>
</reference>